<keyword evidence="1" id="KW-1133">Transmembrane helix</keyword>
<keyword evidence="3" id="KW-1185">Reference proteome</keyword>
<keyword evidence="1" id="KW-0812">Transmembrane</keyword>
<gene>
    <name evidence="2" type="ORF">J5N97_022977</name>
</gene>
<feature type="transmembrane region" description="Helical" evidence="1">
    <location>
        <begin position="92"/>
        <end position="118"/>
    </location>
</feature>
<dbReference type="PANTHER" id="PTHR34379:SF3">
    <property type="entry name" value="PROTEIN, PUTATIVE-RELATED"/>
    <property type="match status" value="1"/>
</dbReference>
<comment type="caution">
    <text evidence="2">The sequence shown here is derived from an EMBL/GenBank/DDBJ whole genome shotgun (WGS) entry which is preliminary data.</text>
</comment>
<dbReference type="PANTHER" id="PTHR34379">
    <property type="entry name" value="OS07G0553800 PROTEIN"/>
    <property type="match status" value="1"/>
</dbReference>
<evidence type="ECO:0000256" key="1">
    <source>
        <dbReference type="SAM" id="Phobius"/>
    </source>
</evidence>
<evidence type="ECO:0000313" key="3">
    <source>
        <dbReference type="Proteomes" id="UP001085076"/>
    </source>
</evidence>
<organism evidence="2 3">
    <name type="scientific">Dioscorea zingiberensis</name>
    <dbReference type="NCBI Taxonomy" id="325984"/>
    <lineage>
        <taxon>Eukaryota</taxon>
        <taxon>Viridiplantae</taxon>
        <taxon>Streptophyta</taxon>
        <taxon>Embryophyta</taxon>
        <taxon>Tracheophyta</taxon>
        <taxon>Spermatophyta</taxon>
        <taxon>Magnoliopsida</taxon>
        <taxon>Liliopsida</taxon>
        <taxon>Dioscoreales</taxon>
        <taxon>Dioscoreaceae</taxon>
        <taxon>Dioscorea</taxon>
    </lineage>
</organism>
<dbReference type="OrthoDB" id="1886721at2759"/>
<evidence type="ECO:0000313" key="2">
    <source>
        <dbReference type="EMBL" id="KAJ0970100.1"/>
    </source>
</evidence>
<keyword evidence="1" id="KW-0472">Membrane</keyword>
<dbReference type="EMBL" id="JAGGNH010000006">
    <property type="protein sequence ID" value="KAJ0970100.1"/>
    <property type="molecule type" value="Genomic_DNA"/>
</dbReference>
<dbReference type="Proteomes" id="UP001085076">
    <property type="component" value="Miscellaneous, Linkage group lg06"/>
</dbReference>
<reference evidence="2" key="2">
    <citation type="journal article" date="2022" name="Hortic Res">
        <title>The genome of Dioscorea zingiberensis sheds light on the biosynthesis, origin and evolution of the medicinally important diosgenin saponins.</title>
        <authorList>
            <person name="Li Y."/>
            <person name="Tan C."/>
            <person name="Li Z."/>
            <person name="Guo J."/>
            <person name="Li S."/>
            <person name="Chen X."/>
            <person name="Wang C."/>
            <person name="Dai X."/>
            <person name="Yang H."/>
            <person name="Song W."/>
            <person name="Hou L."/>
            <person name="Xu J."/>
            <person name="Tong Z."/>
            <person name="Xu A."/>
            <person name="Yuan X."/>
            <person name="Wang W."/>
            <person name="Yang Q."/>
            <person name="Chen L."/>
            <person name="Sun Z."/>
            <person name="Wang K."/>
            <person name="Pan B."/>
            <person name="Chen J."/>
            <person name="Bao Y."/>
            <person name="Liu F."/>
            <person name="Qi X."/>
            <person name="Gang D.R."/>
            <person name="Wen J."/>
            <person name="Li J."/>
        </authorList>
    </citation>
    <scope>NUCLEOTIDE SEQUENCE</scope>
    <source>
        <strain evidence="2">Dzin_1.0</strain>
    </source>
</reference>
<dbReference type="InterPro" id="IPR040411">
    <property type="entry name" value="At5g23160-like"/>
</dbReference>
<dbReference type="AlphaFoldDB" id="A0A9D5CCB4"/>
<proteinExistence type="predicted"/>
<name>A0A9D5CCB4_9LILI</name>
<accession>A0A9D5CCB4</accession>
<reference evidence="2" key="1">
    <citation type="submission" date="2021-03" db="EMBL/GenBank/DDBJ databases">
        <authorList>
            <person name="Li Z."/>
            <person name="Yang C."/>
        </authorList>
    </citation>
    <scope>NUCLEOTIDE SEQUENCE</scope>
    <source>
        <strain evidence="2">Dzin_1.0</strain>
        <tissue evidence="2">Leaf</tissue>
    </source>
</reference>
<protein>
    <submittedName>
        <fullName evidence="2">Uncharacterized protein</fullName>
    </submittedName>
</protein>
<sequence>MNVAMEGEVVVTTPIEKEAIVIENNIKQEVISKRSSKDDDIELVEHDSLDQTDKTTGYPSSPQLFWTISHHKSWTKKCNACKLKSWSGLPVIMVTLMLIMFLSRAWAIVCLSLWFYVLALLRGEKTLQYVEEEDINKMDMDIVEYKKKVISQGLLRRSKPKAMATTTLDQP</sequence>